<protein>
    <submittedName>
        <fullName evidence="2">Uncharacterized protein</fullName>
    </submittedName>
</protein>
<name>A0A6J4RIC9_9ACTN</name>
<dbReference type="EMBL" id="CADCVJ010000077">
    <property type="protein sequence ID" value="CAA9469671.1"/>
    <property type="molecule type" value="Genomic_DNA"/>
</dbReference>
<reference evidence="2" key="1">
    <citation type="submission" date="2020-02" db="EMBL/GenBank/DDBJ databases">
        <authorList>
            <person name="Meier V. D."/>
        </authorList>
    </citation>
    <scope>NUCLEOTIDE SEQUENCE</scope>
    <source>
        <strain evidence="2">AVDCRST_MAG38</strain>
    </source>
</reference>
<accession>A0A6J4RIC9</accession>
<gene>
    <name evidence="2" type="ORF">AVDCRST_MAG38-1202</name>
</gene>
<feature type="region of interest" description="Disordered" evidence="1">
    <location>
        <begin position="14"/>
        <end position="43"/>
    </location>
</feature>
<sequence>MSGSYVAITGSFRRRGGRSISNPRCPRQRADGSVSKLAWWRAR</sequence>
<proteinExistence type="predicted"/>
<dbReference type="AlphaFoldDB" id="A0A6J4RIC9"/>
<evidence type="ECO:0000256" key="1">
    <source>
        <dbReference type="SAM" id="MobiDB-lite"/>
    </source>
</evidence>
<evidence type="ECO:0000313" key="2">
    <source>
        <dbReference type="EMBL" id="CAA9469671.1"/>
    </source>
</evidence>
<organism evidence="2">
    <name type="scientific">uncultured Solirubrobacteraceae bacterium</name>
    <dbReference type="NCBI Taxonomy" id="1162706"/>
    <lineage>
        <taxon>Bacteria</taxon>
        <taxon>Bacillati</taxon>
        <taxon>Actinomycetota</taxon>
        <taxon>Thermoleophilia</taxon>
        <taxon>Solirubrobacterales</taxon>
        <taxon>Solirubrobacteraceae</taxon>
        <taxon>environmental samples</taxon>
    </lineage>
</organism>